<dbReference type="EMBL" id="MK249233">
    <property type="protein sequence ID" value="QCQ85141.1"/>
    <property type="molecule type" value="Genomic_DNA"/>
</dbReference>
<name>A0A4P8PKR2_9VIRU</name>
<evidence type="ECO:0000256" key="2">
    <source>
        <dbReference type="ARBA" id="ARBA00009963"/>
    </source>
</evidence>
<keyword evidence="4" id="KW-0167">Capsid protein</keyword>
<dbReference type="InterPro" id="IPR037002">
    <property type="entry name" value="Microviridae_protein_F_sf"/>
</dbReference>
<reference evidence="6" key="1">
    <citation type="submission" date="2018-12" db="EMBL/GenBank/DDBJ databases">
        <title>Singled stranded DNA viruses identified in blackflies (Austrosimulium ungulatum) sampled in New Zealand.</title>
        <authorList>
            <person name="Kraberger S."/>
            <person name="Fontenele R.S."/>
            <person name="Schmidlin K."/>
            <person name="Walters M."/>
            <person name="Varsani A."/>
        </authorList>
    </citation>
    <scope>NUCLEOTIDE SEQUENCE [LARGE SCALE GENOMIC DNA]</scope>
    <source>
        <strain evidence="6">211</strain>
    </source>
</reference>
<keyword evidence="5" id="KW-0946">Virion</keyword>
<comment type="subcellular location">
    <subcellularLocation>
        <location evidence="1">Virion</location>
    </subcellularLocation>
</comment>
<proteinExistence type="inferred from homology"/>
<dbReference type="GO" id="GO:0005198">
    <property type="term" value="F:structural molecule activity"/>
    <property type="evidence" value="ECO:0007669"/>
    <property type="project" value="InterPro"/>
</dbReference>
<dbReference type="InterPro" id="IPR003514">
    <property type="entry name" value="Microviridae_protein_F"/>
</dbReference>
<protein>
    <submittedName>
        <fullName evidence="6">Major capsid protein</fullName>
    </submittedName>
</protein>
<evidence type="ECO:0000256" key="3">
    <source>
        <dbReference type="ARBA" id="ARBA00022431"/>
    </source>
</evidence>
<dbReference type="InterPro" id="IPR016184">
    <property type="entry name" value="Capsid/spike_ssDNA_virus"/>
</dbReference>
<dbReference type="Gene3D" id="2.60.169.10">
    <property type="entry name" value="Microviridae F protein"/>
    <property type="match status" value="2"/>
</dbReference>
<evidence type="ECO:0000256" key="5">
    <source>
        <dbReference type="ARBA" id="ARBA00022844"/>
    </source>
</evidence>
<dbReference type="Pfam" id="PF02305">
    <property type="entry name" value="Phage_F"/>
    <property type="match status" value="1"/>
</dbReference>
<sequence length="543" mass="59123">MKSGYQLPQRGLVSQQDAATIENASIPRSKFLNQWSRKTAFDAGQLIPMLVDEVLPGDHLSYNVTAYVRMSTPLYPMFDNQRVDTHFFFVPARIIWANFIYFMGEQYDIGTSINYTIPVVAMLAGGNAVGSIYDHMGLPVIGQIAAATVLSVNSLPLRAYNKIFNDWFRDENLVGASANITGDGPDAYTSYTIRNRAKSHDYFTSALPWPQKFTAPLVPVGGLAPVTGLGAFDQTSNVGPISVYETPSGNPSYAYYKGPLDATIAANRLYVNMAGPTSSYPAIYADLAQASGITINQLRQAFLIQQFLEQNARGGTRYVELIKQIYGVTSPDFRLQRAEYIGGGQSPLNITPIAQTAPTAGVPLGAIGGAGTSAGSHRASYAATEHGYIIGLISVKSELSYQQGLSRLWTRSTRYDIYVPALAGLGEQTVLMKEIYCTGVGANDNTVFGYQERWQEYRTKYSEVTGIMRSTAAGTLDGWHLAQKFLAAPTLNAAFIDDIPPMTRILAAAGASTGQQYLADIMYERVAIRPLPTYGTPVNLGRF</sequence>
<dbReference type="SUPFAM" id="SSF88645">
    <property type="entry name" value="ssDNA viruses"/>
    <property type="match status" value="1"/>
</dbReference>
<evidence type="ECO:0000256" key="4">
    <source>
        <dbReference type="ARBA" id="ARBA00022561"/>
    </source>
</evidence>
<accession>A0A4P8PKR2</accession>
<evidence type="ECO:0000256" key="1">
    <source>
        <dbReference type="ARBA" id="ARBA00004328"/>
    </source>
</evidence>
<dbReference type="Proteomes" id="UP000322468">
    <property type="component" value="Segment"/>
</dbReference>
<evidence type="ECO:0000313" key="6">
    <source>
        <dbReference type="EMBL" id="QCQ85141.1"/>
    </source>
</evidence>
<dbReference type="GO" id="GO:0039615">
    <property type="term" value="C:T=1 icosahedral viral capsid"/>
    <property type="evidence" value="ECO:0007669"/>
    <property type="project" value="UniProtKB-KW"/>
</dbReference>
<organism evidence="6">
    <name type="scientific">Blackfly microvirus SF02</name>
    <dbReference type="NCBI Taxonomy" id="2576452"/>
    <lineage>
        <taxon>Viruses</taxon>
        <taxon>Monodnaviria</taxon>
        <taxon>Sangervirae</taxon>
        <taxon>Phixviricota</taxon>
        <taxon>Malgrandaviricetes</taxon>
        <taxon>Petitvirales</taxon>
        <taxon>Microviridae</taxon>
        <taxon>Microvirus</taxon>
    </lineage>
</organism>
<comment type="similarity">
    <text evidence="2">Belongs to the microviridae F protein family.</text>
</comment>
<keyword evidence="3" id="KW-1140">T=1 icosahedral capsid protein</keyword>